<feature type="chain" id="PRO_5038459449" description="EfeO-type cupredoxin-like domain-containing protein" evidence="1">
    <location>
        <begin position="22"/>
        <end position="127"/>
    </location>
</feature>
<feature type="domain" description="EfeO-type cupredoxin-like" evidence="2">
    <location>
        <begin position="13"/>
        <end position="120"/>
    </location>
</feature>
<dbReference type="PROSITE" id="PS51257">
    <property type="entry name" value="PROKAR_LIPOPROTEIN"/>
    <property type="match status" value="1"/>
</dbReference>
<accession>A0A916YJZ9</accession>
<sequence length="127" mass="13522">MRKILLVSVVAALVMIMAACGSNNDKSGNANNTPAENTGTAAANEIVIKASNWKFDQEVYTIKKGEATTISFKSDGVHGVEIPDLQVKLTDGKSKDVTVNDAGEYELHCDIPCGTGHSKMIAKIKVE</sequence>
<evidence type="ECO:0000256" key="1">
    <source>
        <dbReference type="SAM" id="SignalP"/>
    </source>
</evidence>
<evidence type="ECO:0000313" key="4">
    <source>
        <dbReference type="Proteomes" id="UP000612456"/>
    </source>
</evidence>
<dbReference type="Proteomes" id="UP000612456">
    <property type="component" value="Unassembled WGS sequence"/>
</dbReference>
<keyword evidence="4" id="KW-1185">Reference proteome</keyword>
<comment type="caution">
    <text evidence="3">The sequence shown here is derived from an EMBL/GenBank/DDBJ whole genome shotgun (WGS) entry which is preliminary data.</text>
</comment>
<reference evidence="3" key="1">
    <citation type="journal article" date="2014" name="Int. J. Syst. Evol. Microbiol.">
        <title>Complete genome sequence of Corynebacterium casei LMG S-19264T (=DSM 44701T), isolated from a smear-ripened cheese.</title>
        <authorList>
            <consortium name="US DOE Joint Genome Institute (JGI-PGF)"/>
            <person name="Walter F."/>
            <person name="Albersmeier A."/>
            <person name="Kalinowski J."/>
            <person name="Ruckert C."/>
        </authorList>
    </citation>
    <scope>NUCLEOTIDE SEQUENCE</scope>
    <source>
        <strain evidence="3">CGMCC 1.15178</strain>
    </source>
</reference>
<dbReference type="Pfam" id="PF13473">
    <property type="entry name" value="Cupredoxin_1"/>
    <property type="match status" value="1"/>
</dbReference>
<dbReference type="Gene3D" id="2.60.40.420">
    <property type="entry name" value="Cupredoxins - blue copper proteins"/>
    <property type="match status" value="1"/>
</dbReference>
<dbReference type="InterPro" id="IPR028096">
    <property type="entry name" value="EfeO_Cupredoxin"/>
</dbReference>
<organism evidence="3 4">
    <name type="scientific">Paenibacillus nasutitermitis</name>
    <dbReference type="NCBI Taxonomy" id="1652958"/>
    <lineage>
        <taxon>Bacteria</taxon>
        <taxon>Bacillati</taxon>
        <taxon>Bacillota</taxon>
        <taxon>Bacilli</taxon>
        <taxon>Bacillales</taxon>
        <taxon>Paenibacillaceae</taxon>
        <taxon>Paenibacillus</taxon>
    </lineage>
</organism>
<evidence type="ECO:0000259" key="2">
    <source>
        <dbReference type="Pfam" id="PF13473"/>
    </source>
</evidence>
<keyword evidence="1" id="KW-0732">Signal</keyword>
<reference evidence="3" key="2">
    <citation type="submission" date="2020-09" db="EMBL/GenBank/DDBJ databases">
        <authorList>
            <person name="Sun Q."/>
            <person name="Zhou Y."/>
        </authorList>
    </citation>
    <scope>NUCLEOTIDE SEQUENCE</scope>
    <source>
        <strain evidence="3">CGMCC 1.15178</strain>
    </source>
</reference>
<dbReference type="AlphaFoldDB" id="A0A916YJZ9"/>
<evidence type="ECO:0000313" key="3">
    <source>
        <dbReference type="EMBL" id="GGD48929.1"/>
    </source>
</evidence>
<feature type="signal peptide" evidence="1">
    <location>
        <begin position="1"/>
        <end position="21"/>
    </location>
</feature>
<protein>
    <recommendedName>
        <fullName evidence="2">EfeO-type cupredoxin-like domain-containing protein</fullName>
    </recommendedName>
</protein>
<proteinExistence type="predicted"/>
<dbReference type="InterPro" id="IPR008972">
    <property type="entry name" value="Cupredoxin"/>
</dbReference>
<dbReference type="EMBL" id="BMHP01000001">
    <property type="protein sequence ID" value="GGD48929.1"/>
    <property type="molecule type" value="Genomic_DNA"/>
</dbReference>
<name>A0A916YJZ9_9BACL</name>
<gene>
    <name evidence="3" type="ORF">GCM10010911_03080</name>
</gene>
<dbReference type="RefSeq" id="WP_188988456.1">
    <property type="nucleotide sequence ID" value="NZ_BMHP01000001.1"/>
</dbReference>
<dbReference type="SUPFAM" id="SSF49503">
    <property type="entry name" value="Cupredoxins"/>
    <property type="match status" value="1"/>
</dbReference>